<dbReference type="AlphaFoldDB" id="A0A382WA38"/>
<dbReference type="InterPro" id="IPR000212">
    <property type="entry name" value="DNA_helicase_UvrD/REP"/>
</dbReference>
<keyword evidence="4" id="KW-0067">ATP-binding</keyword>
<dbReference type="InterPro" id="IPR014016">
    <property type="entry name" value="UvrD-like_ATP-bd"/>
</dbReference>
<dbReference type="GO" id="GO:0005524">
    <property type="term" value="F:ATP binding"/>
    <property type="evidence" value="ECO:0007669"/>
    <property type="project" value="UniProtKB-KW"/>
</dbReference>
<evidence type="ECO:0000256" key="4">
    <source>
        <dbReference type="ARBA" id="ARBA00022840"/>
    </source>
</evidence>
<evidence type="ECO:0000259" key="5">
    <source>
        <dbReference type="PROSITE" id="PS51198"/>
    </source>
</evidence>
<keyword evidence="1" id="KW-0547">Nucleotide-binding</keyword>
<gene>
    <name evidence="6" type="ORF">METZ01_LOCUS408204</name>
</gene>
<dbReference type="GO" id="GO:0003677">
    <property type="term" value="F:DNA binding"/>
    <property type="evidence" value="ECO:0007669"/>
    <property type="project" value="InterPro"/>
</dbReference>
<dbReference type="Gene3D" id="3.40.50.300">
    <property type="entry name" value="P-loop containing nucleotide triphosphate hydrolases"/>
    <property type="match status" value="1"/>
</dbReference>
<dbReference type="PANTHER" id="PTHR11070:SF2">
    <property type="entry name" value="ATP-DEPENDENT DNA HELICASE SRS2"/>
    <property type="match status" value="1"/>
</dbReference>
<keyword evidence="3" id="KW-0347">Helicase</keyword>
<feature type="non-terminal residue" evidence="6">
    <location>
        <position position="91"/>
    </location>
</feature>
<dbReference type="GO" id="GO:0043138">
    <property type="term" value="F:3'-5' DNA helicase activity"/>
    <property type="evidence" value="ECO:0007669"/>
    <property type="project" value="TreeGrafter"/>
</dbReference>
<dbReference type="SUPFAM" id="SSF52540">
    <property type="entry name" value="P-loop containing nucleoside triphosphate hydrolases"/>
    <property type="match status" value="1"/>
</dbReference>
<keyword evidence="2" id="KW-0378">Hydrolase</keyword>
<name>A0A382WA38_9ZZZZ</name>
<feature type="domain" description="UvrD-like helicase ATP-binding" evidence="5">
    <location>
        <begin position="2"/>
        <end position="91"/>
    </location>
</feature>
<dbReference type="PANTHER" id="PTHR11070">
    <property type="entry name" value="UVRD / RECB / PCRA DNA HELICASE FAMILY MEMBER"/>
    <property type="match status" value="1"/>
</dbReference>
<organism evidence="6">
    <name type="scientific">marine metagenome</name>
    <dbReference type="NCBI Taxonomy" id="408172"/>
    <lineage>
        <taxon>unclassified sequences</taxon>
        <taxon>metagenomes</taxon>
        <taxon>ecological metagenomes</taxon>
    </lineage>
</organism>
<evidence type="ECO:0000256" key="1">
    <source>
        <dbReference type="ARBA" id="ARBA00022741"/>
    </source>
</evidence>
<proteinExistence type="predicted"/>
<evidence type="ECO:0000256" key="2">
    <source>
        <dbReference type="ARBA" id="ARBA00022801"/>
    </source>
</evidence>
<dbReference type="Pfam" id="PF00580">
    <property type="entry name" value="UvrD-helicase"/>
    <property type="match status" value="1"/>
</dbReference>
<dbReference type="InterPro" id="IPR027417">
    <property type="entry name" value="P-loop_NTPase"/>
</dbReference>
<sequence length="91" mass="9984">MLQLTEEQQEIVNHDQGPALVFAVAGAGKTTSMVNRIQRLAHGRKVAPRHILASSFSRATVEEIRAKLATQKVTGVDCRTLHSLGLKLIRL</sequence>
<dbReference type="GO" id="GO:0000725">
    <property type="term" value="P:recombinational repair"/>
    <property type="evidence" value="ECO:0007669"/>
    <property type="project" value="TreeGrafter"/>
</dbReference>
<dbReference type="EMBL" id="UINC01158034">
    <property type="protein sequence ID" value="SVD55350.1"/>
    <property type="molecule type" value="Genomic_DNA"/>
</dbReference>
<evidence type="ECO:0000313" key="6">
    <source>
        <dbReference type="EMBL" id="SVD55350.1"/>
    </source>
</evidence>
<accession>A0A382WA38</accession>
<dbReference type="PROSITE" id="PS51198">
    <property type="entry name" value="UVRD_HELICASE_ATP_BIND"/>
    <property type="match status" value="1"/>
</dbReference>
<protein>
    <recommendedName>
        <fullName evidence="5">UvrD-like helicase ATP-binding domain-containing protein</fullName>
    </recommendedName>
</protein>
<dbReference type="GO" id="GO:0016787">
    <property type="term" value="F:hydrolase activity"/>
    <property type="evidence" value="ECO:0007669"/>
    <property type="project" value="UniProtKB-KW"/>
</dbReference>
<evidence type="ECO:0000256" key="3">
    <source>
        <dbReference type="ARBA" id="ARBA00022806"/>
    </source>
</evidence>
<reference evidence="6" key="1">
    <citation type="submission" date="2018-05" db="EMBL/GenBank/DDBJ databases">
        <authorList>
            <person name="Lanie J.A."/>
            <person name="Ng W.-L."/>
            <person name="Kazmierczak K.M."/>
            <person name="Andrzejewski T.M."/>
            <person name="Davidsen T.M."/>
            <person name="Wayne K.J."/>
            <person name="Tettelin H."/>
            <person name="Glass J.I."/>
            <person name="Rusch D."/>
            <person name="Podicherti R."/>
            <person name="Tsui H.-C.T."/>
            <person name="Winkler M.E."/>
        </authorList>
    </citation>
    <scope>NUCLEOTIDE SEQUENCE</scope>
</reference>